<evidence type="ECO:0000256" key="2">
    <source>
        <dbReference type="ARBA" id="ARBA00022692"/>
    </source>
</evidence>
<evidence type="ECO:0000313" key="6">
    <source>
        <dbReference type="EMBL" id="SZX71860.1"/>
    </source>
</evidence>
<feature type="transmembrane region" description="Helical" evidence="5">
    <location>
        <begin position="129"/>
        <end position="151"/>
    </location>
</feature>
<feature type="transmembrane region" description="Helical" evidence="5">
    <location>
        <begin position="485"/>
        <end position="509"/>
    </location>
</feature>
<feature type="transmembrane region" description="Helical" evidence="5">
    <location>
        <begin position="389"/>
        <end position="407"/>
    </location>
</feature>
<evidence type="ECO:0008006" key="8">
    <source>
        <dbReference type="Google" id="ProtNLM"/>
    </source>
</evidence>
<comment type="subcellular location">
    <subcellularLocation>
        <location evidence="1">Membrane</location>
        <topology evidence="1">Multi-pass membrane protein</topology>
    </subcellularLocation>
</comment>
<feature type="transmembrane region" description="Helical" evidence="5">
    <location>
        <begin position="230"/>
        <end position="253"/>
    </location>
</feature>
<keyword evidence="7" id="KW-1185">Reference proteome</keyword>
<dbReference type="PANTHER" id="PTHR31652">
    <property type="entry name" value="LIMR FAMILY PROTEIN DDB_G0283707-RELATED"/>
    <property type="match status" value="1"/>
</dbReference>
<accession>A0A383W3R6</accession>
<feature type="transmembrane region" description="Helical" evidence="5">
    <location>
        <begin position="6"/>
        <end position="31"/>
    </location>
</feature>
<feature type="transmembrane region" description="Helical" evidence="5">
    <location>
        <begin position="342"/>
        <end position="369"/>
    </location>
</feature>
<dbReference type="STRING" id="3088.A0A383W3R6"/>
<evidence type="ECO:0000313" key="7">
    <source>
        <dbReference type="Proteomes" id="UP000256970"/>
    </source>
</evidence>
<evidence type="ECO:0000256" key="4">
    <source>
        <dbReference type="ARBA" id="ARBA00023136"/>
    </source>
</evidence>
<dbReference type="Proteomes" id="UP000256970">
    <property type="component" value="Unassembled WGS sequence"/>
</dbReference>
<evidence type="ECO:0000256" key="3">
    <source>
        <dbReference type="ARBA" id="ARBA00022989"/>
    </source>
</evidence>
<organism evidence="6 7">
    <name type="scientific">Tetradesmus obliquus</name>
    <name type="common">Green alga</name>
    <name type="synonym">Acutodesmus obliquus</name>
    <dbReference type="NCBI Taxonomy" id="3088"/>
    <lineage>
        <taxon>Eukaryota</taxon>
        <taxon>Viridiplantae</taxon>
        <taxon>Chlorophyta</taxon>
        <taxon>core chlorophytes</taxon>
        <taxon>Chlorophyceae</taxon>
        <taxon>CS clade</taxon>
        <taxon>Sphaeropleales</taxon>
        <taxon>Scenedesmaceae</taxon>
        <taxon>Tetradesmus</taxon>
    </lineage>
</organism>
<dbReference type="PANTHER" id="PTHR31652:SF0">
    <property type="entry name" value="LIMR FAMILY PROTEIN DDB_G0283707-RELATED"/>
    <property type="match status" value="1"/>
</dbReference>
<keyword evidence="4 5" id="KW-0472">Membrane</keyword>
<feature type="transmembrane region" description="Helical" evidence="5">
    <location>
        <begin position="94"/>
        <end position="114"/>
    </location>
</feature>
<dbReference type="GO" id="GO:0016020">
    <property type="term" value="C:membrane"/>
    <property type="evidence" value="ECO:0007669"/>
    <property type="project" value="UniProtKB-SubCell"/>
</dbReference>
<reference evidence="6 7" key="1">
    <citation type="submission" date="2016-10" db="EMBL/GenBank/DDBJ databases">
        <authorList>
            <person name="Cai Z."/>
        </authorList>
    </citation>
    <scope>NUCLEOTIDE SEQUENCE [LARGE SCALE GENOMIC DNA]</scope>
</reference>
<sequence length="526" mass="59112">MALPDGYNWFLIILTIALSLVLVAANVYILIHYQHPDDVNQAWFPKIVVVMSLWLAMAMVLLFPLDVANRAACNFSIVESSCKYALPMQKMWQAAFISNLVLTFFFIPFTMFYYEGDSDYSCGLRIKNALLWTLAMAVVLGLAIGVAYGLAGYVEYPTQELLSGMLPLEQLPQLPNTTGRCILPGQGFAGFSAANIARKDGCTAFNSAFYGATWTMRVSFPVYIMAIQSVIGWILFLVFAGWGIFAAPIDWIFQYIRRPKAVITKSEYIERARGLAMRAKDIKVTAEILKRQEREVGRNRHWRSNFKQLQRQLIQLEEDEVVLDSVFPQGQDGEVRWVMYQLGYIGTGLMGLIGLCVSGCWLAHIIVYMLPPIPIHPLLNEVFIKLDGVFPLFGVAAFAAFCGYLLIVAIKGNFLLGLNFLVISLYPIRVGATLMSSFLVNTALILAMSSAVIQFCASAFASYANSTQIFDVFGNQVMYLKGLRYIYQFNIFLYMFMGIMGISIIVMVIKGPGKWKRAQREDAYKF</sequence>
<dbReference type="InterPro" id="IPR006876">
    <property type="entry name" value="LMBR1-like_membr_prot"/>
</dbReference>
<name>A0A383W3R6_TETOB</name>
<evidence type="ECO:0000256" key="5">
    <source>
        <dbReference type="SAM" id="Phobius"/>
    </source>
</evidence>
<dbReference type="AlphaFoldDB" id="A0A383W3R6"/>
<feature type="transmembrane region" description="Helical" evidence="5">
    <location>
        <begin position="43"/>
        <end position="65"/>
    </location>
</feature>
<dbReference type="Pfam" id="PF04791">
    <property type="entry name" value="LMBR1"/>
    <property type="match status" value="1"/>
</dbReference>
<feature type="transmembrane region" description="Helical" evidence="5">
    <location>
        <begin position="414"/>
        <end position="432"/>
    </location>
</feature>
<gene>
    <name evidence="6" type="ORF">BQ4739_LOCUS11969</name>
</gene>
<evidence type="ECO:0000256" key="1">
    <source>
        <dbReference type="ARBA" id="ARBA00004141"/>
    </source>
</evidence>
<keyword evidence="3 5" id="KW-1133">Transmembrane helix</keyword>
<protein>
    <recommendedName>
        <fullName evidence="8">LMBR1-like membrane protein</fullName>
    </recommendedName>
</protein>
<keyword evidence="2 5" id="KW-0812">Transmembrane</keyword>
<proteinExistence type="predicted"/>
<dbReference type="EMBL" id="FNXT01001081">
    <property type="protein sequence ID" value="SZX71860.1"/>
    <property type="molecule type" value="Genomic_DNA"/>
</dbReference>
<feature type="transmembrane region" description="Helical" evidence="5">
    <location>
        <begin position="438"/>
        <end position="464"/>
    </location>
</feature>